<organism evidence="1 2">
    <name type="scientific">Papaver atlanticum</name>
    <dbReference type="NCBI Taxonomy" id="357466"/>
    <lineage>
        <taxon>Eukaryota</taxon>
        <taxon>Viridiplantae</taxon>
        <taxon>Streptophyta</taxon>
        <taxon>Embryophyta</taxon>
        <taxon>Tracheophyta</taxon>
        <taxon>Spermatophyta</taxon>
        <taxon>Magnoliopsida</taxon>
        <taxon>Ranunculales</taxon>
        <taxon>Papaveraceae</taxon>
        <taxon>Papaveroideae</taxon>
        <taxon>Papaver</taxon>
    </lineage>
</organism>
<evidence type="ECO:0000313" key="1">
    <source>
        <dbReference type="EMBL" id="KAI3958402.1"/>
    </source>
</evidence>
<protein>
    <submittedName>
        <fullName evidence="1">Uncharacterized protein</fullName>
    </submittedName>
</protein>
<dbReference type="AlphaFoldDB" id="A0AAD4TFY1"/>
<gene>
    <name evidence="1" type="ORF">MKW98_011090</name>
</gene>
<dbReference type="Proteomes" id="UP001202328">
    <property type="component" value="Unassembled WGS sequence"/>
</dbReference>
<sequence>MAACGESEEHKDGASFRLCRFDGRLVSVLKEVQGRKELKMLILNGGKYGRAGAMARLEVLSLIITHLSEESFGKSITLKWFQEDSDRRNFEETSRMRQ</sequence>
<proteinExistence type="predicted"/>
<evidence type="ECO:0000313" key="2">
    <source>
        <dbReference type="Proteomes" id="UP001202328"/>
    </source>
</evidence>
<dbReference type="EMBL" id="JAJJMB010001160">
    <property type="protein sequence ID" value="KAI3958402.1"/>
    <property type="molecule type" value="Genomic_DNA"/>
</dbReference>
<name>A0AAD4TFY1_9MAGN</name>
<keyword evidence="2" id="KW-1185">Reference proteome</keyword>
<accession>A0AAD4TFY1</accession>
<reference evidence="1" key="1">
    <citation type="submission" date="2022-04" db="EMBL/GenBank/DDBJ databases">
        <title>A functionally conserved STORR gene fusion in Papaver species that diverged 16.8 million years ago.</title>
        <authorList>
            <person name="Catania T."/>
        </authorList>
    </citation>
    <scope>NUCLEOTIDE SEQUENCE</scope>
    <source>
        <strain evidence="1">S-188037</strain>
    </source>
</reference>
<comment type="caution">
    <text evidence="1">The sequence shown here is derived from an EMBL/GenBank/DDBJ whole genome shotgun (WGS) entry which is preliminary data.</text>
</comment>